<keyword evidence="3 7" id="KW-1134">Transmembrane beta strand</keyword>
<dbReference type="Gene3D" id="2.170.130.10">
    <property type="entry name" value="TonB-dependent receptor, plug domain"/>
    <property type="match status" value="1"/>
</dbReference>
<protein>
    <submittedName>
        <fullName evidence="10">TonB-linked outer membrane protein, SusC/RagA family</fullName>
    </submittedName>
</protein>
<evidence type="ECO:0000256" key="4">
    <source>
        <dbReference type="ARBA" id="ARBA00022692"/>
    </source>
</evidence>
<dbReference type="AlphaFoldDB" id="A0A1H9D6M9"/>
<dbReference type="InterPro" id="IPR018247">
    <property type="entry name" value="EF_Hand_1_Ca_BS"/>
</dbReference>
<dbReference type="EMBL" id="FOFB01000005">
    <property type="protein sequence ID" value="SEQ09007.1"/>
    <property type="molecule type" value="Genomic_DNA"/>
</dbReference>
<dbReference type="InterPro" id="IPR008969">
    <property type="entry name" value="CarboxyPept-like_regulatory"/>
</dbReference>
<dbReference type="InterPro" id="IPR012910">
    <property type="entry name" value="Plug_dom"/>
</dbReference>
<dbReference type="GO" id="GO:0009279">
    <property type="term" value="C:cell outer membrane"/>
    <property type="evidence" value="ECO:0007669"/>
    <property type="project" value="UniProtKB-SubCell"/>
</dbReference>
<comment type="subcellular location">
    <subcellularLocation>
        <location evidence="1 7">Cell outer membrane</location>
        <topology evidence="1 7">Multi-pass membrane protein</topology>
    </subcellularLocation>
</comment>
<dbReference type="Gene3D" id="2.60.40.1120">
    <property type="entry name" value="Carboxypeptidase-like, regulatory domain"/>
    <property type="match status" value="1"/>
</dbReference>
<keyword evidence="6 7" id="KW-0998">Cell outer membrane</keyword>
<evidence type="ECO:0000256" key="3">
    <source>
        <dbReference type="ARBA" id="ARBA00022452"/>
    </source>
</evidence>
<name>A0A1H9D6M9_9BACT</name>
<dbReference type="NCBIfam" id="TIGR04057">
    <property type="entry name" value="SusC_RagA_signa"/>
    <property type="match status" value="1"/>
</dbReference>
<evidence type="ECO:0000313" key="10">
    <source>
        <dbReference type="EMBL" id="SEQ09007.1"/>
    </source>
</evidence>
<evidence type="ECO:0000256" key="2">
    <source>
        <dbReference type="ARBA" id="ARBA00022448"/>
    </source>
</evidence>
<sequence>MSFHIKDLIMHRTQQKNGRENFVRTCNLNGTTLLILLFFCLASFSVSGQDRLVTGKVIDTDGVELIGVNILQKGTNNGTVTDFDGNYSISLIDGEGMLTYSYTGYQSVTEEVGGRSEINITLTSGATLDEVVVVGYGRQKKSDLTGAVASVKVEDLEGIPTSRVDQILQGRSAGVQITNVSGAPGAGTVIRVRGGNSIEGNNEPLWVIDGIIVGQNYNLNNLNPNDIASIEVLKDASSVAIYGSRGANGVILVTTKLGTKVAGGKPVVSVGLSSGIQSALGRPALLNGVQHAEYANEDARFRNTSEPFPDISSVTNTDWFDIIMRDAAMYSADVSVAGSSEDGGVNYYVSGNYFNQDGIVETTGIQKFILRSNLDIKLSEKVRAGVRLNFSQFDTDNGVVGYGNVFNLGEIPARDADGNFTQQDPISGGPYVNALANSLLNINESQTNNFLGTVFLEYSPLENLIIRSTFNPEINNVKRNRFNSPQRPDYQFVGNFGDASVNTVSSLGWNNENTIQYSPNIGDNQSLTILGGMSAQKFTLESSFAQAFGITSDATTFNNLALGSDPTRNTIGSGYDAFQIVSFFGRVNYSLQNKYLFTLVGRADGSSRFAEGNKYNFFPSVAVAWKLSEEQFIADMGLFDELKLRASYGRSGSQAIESFRTLAIITDASTSYNGVLASGATLGRPANEQLKWETTNQLDIALEASFLNGRIFTELNYYKKNTFDLLLNVRLPRQTGFESRLQNLGEVQNKGLELLVNTVNVSKPSFKWSSMLTLSGNRNKVLDLGGVDFINIVSPNAQSGPGGRLIVGQPAPVFVGVDYLGTWKTQEEIDASGQQNQDIGGARFDDPNGDGIITEDDFYVLGSPQPDFIYGLQNTFKFRNLEFSFFIQGTQGNEVSNSRTVTHFFGRPGAPKYEETLNRWTPENPTSDIPRAGAMEALGEIPNNSEFIEDGSHLRLKSVRLGYDLPVDKWGLGNFRSLNVYVVGSNLLLLSDFRLLDPETSQFGNGNVTQGFASGQFPNPRIVTFGLNASF</sequence>
<keyword evidence="8" id="KW-1133">Transmembrane helix</keyword>
<dbReference type="NCBIfam" id="TIGR04056">
    <property type="entry name" value="OMP_RagA_SusC"/>
    <property type="match status" value="1"/>
</dbReference>
<evidence type="ECO:0000256" key="6">
    <source>
        <dbReference type="ARBA" id="ARBA00023237"/>
    </source>
</evidence>
<keyword evidence="11" id="KW-1185">Reference proteome</keyword>
<dbReference type="Gene3D" id="2.40.170.20">
    <property type="entry name" value="TonB-dependent receptor, beta-barrel domain"/>
    <property type="match status" value="1"/>
</dbReference>
<comment type="similarity">
    <text evidence="7">Belongs to the TonB-dependent receptor family.</text>
</comment>
<keyword evidence="4 7" id="KW-0812">Transmembrane</keyword>
<dbReference type="Pfam" id="PF07715">
    <property type="entry name" value="Plug"/>
    <property type="match status" value="1"/>
</dbReference>
<proteinExistence type="inferred from homology"/>
<evidence type="ECO:0000256" key="7">
    <source>
        <dbReference type="PROSITE-ProRule" id="PRU01360"/>
    </source>
</evidence>
<dbReference type="InterPro" id="IPR023997">
    <property type="entry name" value="TonB-dep_OMP_SusC/RagA_CS"/>
</dbReference>
<evidence type="ECO:0000313" key="11">
    <source>
        <dbReference type="Proteomes" id="UP000199021"/>
    </source>
</evidence>
<dbReference type="SUPFAM" id="SSF49464">
    <property type="entry name" value="Carboxypeptidase regulatory domain-like"/>
    <property type="match status" value="1"/>
</dbReference>
<dbReference type="STRING" id="478744.SAMN05444359_105165"/>
<dbReference type="FunFam" id="2.170.130.10:FF:000008">
    <property type="entry name" value="SusC/RagA family TonB-linked outer membrane protein"/>
    <property type="match status" value="1"/>
</dbReference>
<dbReference type="InterPro" id="IPR036942">
    <property type="entry name" value="Beta-barrel_TonB_sf"/>
</dbReference>
<gene>
    <name evidence="10" type="ORF">SAMN05444359_105165</name>
</gene>
<dbReference type="PROSITE" id="PS00018">
    <property type="entry name" value="EF_HAND_1"/>
    <property type="match status" value="1"/>
</dbReference>
<dbReference type="InterPro" id="IPR023996">
    <property type="entry name" value="TonB-dep_OMP_SusC/RagA"/>
</dbReference>
<evidence type="ECO:0000259" key="9">
    <source>
        <dbReference type="Pfam" id="PF07715"/>
    </source>
</evidence>
<feature type="domain" description="TonB-dependent receptor plug" evidence="9">
    <location>
        <begin position="141"/>
        <end position="250"/>
    </location>
</feature>
<evidence type="ECO:0000256" key="5">
    <source>
        <dbReference type="ARBA" id="ARBA00023136"/>
    </source>
</evidence>
<keyword evidence="2 7" id="KW-0813">Transport</keyword>
<keyword evidence="5 7" id="KW-0472">Membrane</keyword>
<reference evidence="11" key="1">
    <citation type="submission" date="2016-10" db="EMBL/GenBank/DDBJ databases">
        <authorList>
            <person name="Varghese N."/>
            <person name="Submissions S."/>
        </authorList>
    </citation>
    <scope>NUCLEOTIDE SEQUENCE [LARGE SCALE GENOMIC DNA]</scope>
    <source>
        <strain evidence="11">DSM 24740</strain>
    </source>
</reference>
<dbReference type="Proteomes" id="UP000199021">
    <property type="component" value="Unassembled WGS sequence"/>
</dbReference>
<dbReference type="InterPro" id="IPR037066">
    <property type="entry name" value="Plug_dom_sf"/>
</dbReference>
<evidence type="ECO:0000256" key="1">
    <source>
        <dbReference type="ARBA" id="ARBA00004571"/>
    </source>
</evidence>
<dbReference type="SUPFAM" id="SSF56935">
    <property type="entry name" value="Porins"/>
    <property type="match status" value="1"/>
</dbReference>
<accession>A0A1H9D6M9</accession>
<feature type="transmembrane region" description="Helical" evidence="8">
    <location>
        <begin position="21"/>
        <end position="44"/>
    </location>
</feature>
<dbReference type="PROSITE" id="PS52016">
    <property type="entry name" value="TONB_DEPENDENT_REC_3"/>
    <property type="match status" value="1"/>
</dbReference>
<evidence type="ECO:0000256" key="8">
    <source>
        <dbReference type="SAM" id="Phobius"/>
    </source>
</evidence>
<dbReference type="Pfam" id="PF13715">
    <property type="entry name" value="CarbopepD_reg_2"/>
    <property type="match status" value="1"/>
</dbReference>
<dbReference type="InterPro" id="IPR039426">
    <property type="entry name" value="TonB-dep_rcpt-like"/>
</dbReference>
<dbReference type="RefSeq" id="WP_217642110.1">
    <property type="nucleotide sequence ID" value="NZ_FOFB01000005.1"/>
</dbReference>
<organism evidence="10 11">
    <name type="scientific">Neolewinella agarilytica</name>
    <dbReference type="NCBI Taxonomy" id="478744"/>
    <lineage>
        <taxon>Bacteria</taxon>
        <taxon>Pseudomonadati</taxon>
        <taxon>Bacteroidota</taxon>
        <taxon>Saprospiria</taxon>
        <taxon>Saprospirales</taxon>
        <taxon>Lewinellaceae</taxon>
        <taxon>Neolewinella</taxon>
    </lineage>
</organism>
<dbReference type="InParanoid" id="A0A1H9D6M9"/>